<dbReference type="InterPro" id="IPR050648">
    <property type="entry name" value="F-box_LRR-repeat"/>
</dbReference>
<gene>
    <name evidence="3" type="ORF">DEBURN_LOCUS11978</name>
</gene>
<dbReference type="Proteomes" id="UP000789706">
    <property type="component" value="Unassembled WGS sequence"/>
</dbReference>
<feature type="non-terminal residue" evidence="3">
    <location>
        <position position="162"/>
    </location>
</feature>
<proteinExistence type="predicted"/>
<dbReference type="OrthoDB" id="2125396at2759"/>
<evidence type="ECO:0000313" key="3">
    <source>
        <dbReference type="EMBL" id="CAG8667406.1"/>
    </source>
</evidence>
<dbReference type="PANTHER" id="PTHR13382">
    <property type="entry name" value="MITOCHONDRIAL ATP SYNTHASE COUPLING FACTOR B"/>
    <property type="match status" value="1"/>
</dbReference>
<dbReference type="AlphaFoldDB" id="A0A9N9H8N3"/>
<name>A0A9N9H8N3_9GLOM</name>
<comment type="caution">
    <text evidence="3">The sequence shown here is derived from an EMBL/GenBank/DDBJ whole genome shotgun (WGS) entry which is preliminary data.</text>
</comment>
<dbReference type="InterPro" id="IPR001611">
    <property type="entry name" value="Leu-rich_rpt"/>
</dbReference>
<feature type="domain" description="F-box/LRR-repeat protein 15-like leucin rich repeat" evidence="2">
    <location>
        <begin position="38"/>
        <end position="159"/>
    </location>
</feature>
<protein>
    <submittedName>
        <fullName evidence="3">7909_t:CDS:1</fullName>
    </submittedName>
</protein>
<keyword evidence="1" id="KW-0833">Ubl conjugation pathway</keyword>
<dbReference type="GO" id="GO:0005737">
    <property type="term" value="C:cytoplasm"/>
    <property type="evidence" value="ECO:0007669"/>
    <property type="project" value="TreeGrafter"/>
</dbReference>
<evidence type="ECO:0000259" key="2">
    <source>
        <dbReference type="Pfam" id="PF25372"/>
    </source>
</evidence>
<dbReference type="InterPro" id="IPR057207">
    <property type="entry name" value="FBXL15_LRR"/>
</dbReference>
<reference evidence="3" key="1">
    <citation type="submission" date="2021-06" db="EMBL/GenBank/DDBJ databases">
        <authorList>
            <person name="Kallberg Y."/>
            <person name="Tangrot J."/>
            <person name="Rosling A."/>
        </authorList>
    </citation>
    <scope>NUCLEOTIDE SEQUENCE</scope>
    <source>
        <strain evidence="3">AZ414A</strain>
    </source>
</reference>
<dbReference type="InterPro" id="IPR006553">
    <property type="entry name" value="Leu-rich_rpt_Cys-con_subtyp"/>
</dbReference>
<accession>A0A9N9H8N3</accession>
<evidence type="ECO:0000256" key="1">
    <source>
        <dbReference type="ARBA" id="ARBA00022786"/>
    </source>
</evidence>
<dbReference type="PANTHER" id="PTHR13382:SF69">
    <property type="entry name" value="FI18408P1"/>
    <property type="match status" value="1"/>
</dbReference>
<organism evidence="3 4">
    <name type="scientific">Diversispora eburnea</name>
    <dbReference type="NCBI Taxonomy" id="1213867"/>
    <lineage>
        <taxon>Eukaryota</taxon>
        <taxon>Fungi</taxon>
        <taxon>Fungi incertae sedis</taxon>
        <taxon>Mucoromycota</taxon>
        <taxon>Glomeromycotina</taxon>
        <taxon>Glomeromycetes</taxon>
        <taxon>Diversisporales</taxon>
        <taxon>Diversisporaceae</taxon>
        <taxon>Diversispora</taxon>
    </lineage>
</organism>
<dbReference type="SUPFAM" id="SSF52047">
    <property type="entry name" value="RNI-like"/>
    <property type="match status" value="1"/>
</dbReference>
<dbReference type="EMBL" id="CAJVPK010009563">
    <property type="protein sequence ID" value="CAG8667406.1"/>
    <property type="molecule type" value="Genomic_DNA"/>
</dbReference>
<keyword evidence="4" id="KW-1185">Reference proteome</keyword>
<evidence type="ECO:0000313" key="4">
    <source>
        <dbReference type="Proteomes" id="UP000789706"/>
    </source>
</evidence>
<sequence>CRFSNKALIKIADTYSNLEYLNIRNNDLLTDASVCRVSDKCHNLKYFRIYSYQLLDKSISTIPQSYHNLEEFHFHGSKSITNQTINELGKSCPKLRYLTISGCPNIIDFKAIAHSCQNLEYLDVFRCSISDESICDIIYHYQKLKYLDISGCQITKLGIYSD</sequence>
<dbReference type="Pfam" id="PF13516">
    <property type="entry name" value="LRR_6"/>
    <property type="match status" value="1"/>
</dbReference>
<dbReference type="Gene3D" id="3.80.10.10">
    <property type="entry name" value="Ribonuclease Inhibitor"/>
    <property type="match status" value="1"/>
</dbReference>
<dbReference type="Pfam" id="PF25372">
    <property type="entry name" value="DUF7885"/>
    <property type="match status" value="1"/>
</dbReference>
<dbReference type="SMART" id="SM00367">
    <property type="entry name" value="LRR_CC"/>
    <property type="match status" value="4"/>
</dbReference>
<dbReference type="InterPro" id="IPR032675">
    <property type="entry name" value="LRR_dom_sf"/>
</dbReference>
<feature type="non-terminal residue" evidence="3">
    <location>
        <position position="1"/>
    </location>
</feature>